<name>X8IUW3_9AGAM</name>
<sequence length="140" mass="15151">MHALRPYPSSYRPHGITYAHSASFAGPGINIIPGSQASGAALINPSSESAIQITRKSRIPPLPIAMLRDDYRGAEISRACKGRTIAFGDKGDHITPAALVGPLARSLAKDSLAHKRWAQARHGLFTTSIQQYLSKAFYIR</sequence>
<evidence type="ECO:0000313" key="2">
    <source>
        <dbReference type="Proteomes" id="UP000030108"/>
    </source>
</evidence>
<reference evidence="2" key="1">
    <citation type="journal article" date="2014" name="Genome Announc.">
        <title>Draft genome sequence of the plant-pathogenic soil fungus Rhizoctonia solani anastomosis group 3 strain Rhs1AP.</title>
        <authorList>
            <person name="Cubeta M.A."/>
            <person name="Thomas E."/>
            <person name="Dean R.A."/>
            <person name="Jabaji S."/>
            <person name="Neate S.M."/>
            <person name="Tavantzis S."/>
            <person name="Toda T."/>
            <person name="Vilgalys R."/>
            <person name="Bharathan N."/>
            <person name="Fedorova-Abrams N."/>
            <person name="Pakala S.B."/>
            <person name="Pakala S.M."/>
            <person name="Zafar N."/>
            <person name="Joardar V."/>
            <person name="Losada L."/>
            <person name="Nierman W.C."/>
        </authorList>
    </citation>
    <scope>NUCLEOTIDE SEQUENCE [LARGE SCALE GENOMIC DNA]</scope>
    <source>
        <strain evidence="2">AG-3</strain>
    </source>
</reference>
<accession>X8IUW3</accession>
<proteinExistence type="predicted"/>
<dbReference type="EMBL" id="JATN01000322">
    <property type="protein sequence ID" value="EUC53467.1"/>
    <property type="molecule type" value="Genomic_DNA"/>
</dbReference>
<dbReference type="AlphaFoldDB" id="X8IUW3"/>
<gene>
    <name evidence="1" type="ORF">RSOL_002640</name>
</gene>
<comment type="caution">
    <text evidence="1">The sequence shown here is derived from an EMBL/GenBank/DDBJ whole genome shotgun (WGS) entry which is preliminary data.</text>
</comment>
<organism evidence="1 2">
    <name type="scientific">Rhizoctonia solani AG-3 Rhs1AP</name>
    <dbReference type="NCBI Taxonomy" id="1086054"/>
    <lineage>
        <taxon>Eukaryota</taxon>
        <taxon>Fungi</taxon>
        <taxon>Dikarya</taxon>
        <taxon>Basidiomycota</taxon>
        <taxon>Agaricomycotina</taxon>
        <taxon>Agaricomycetes</taxon>
        <taxon>Cantharellales</taxon>
        <taxon>Ceratobasidiaceae</taxon>
        <taxon>Rhizoctonia</taxon>
    </lineage>
</organism>
<dbReference type="Proteomes" id="UP000030108">
    <property type="component" value="Unassembled WGS sequence"/>
</dbReference>
<evidence type="ECO:0000313" key="1">
    <source>
        <dbReference type="EMBL" id="EUC53467.1"/>
    </source>
</evidence>
<feature type="non-terminal residue" evidence="1">
    <location>
        <position position="140"/>
    </location>
</feature>
<protein>
    <submittedName>
        <fullName evidence="1">Uncharacterized protein</fullName>
    </submittedName>
</protein>